<dbReference type="InterPro" id="IPR044560">
    <property type="entry name" value="MOase"/>
</dbReference>
<evidence type="ECO:0000256" key="2">
    <source>
        <dbReference type="ARBA" id="ARBA00023033"/>
    </source>
</evidence>
<dbReference type="PANTHER" id="PTHR45934">
    <property type="entry name" value="FAD/NAD(P)-BINDING OXIDOREDUCTASE FAMILY PROTEIN"/>
    <property type="match status" value="1"/>
</dbReference>
<dbReference type="AlphaFoldDB" id="A0A811SFL9"/>
<accession>A0A811SFL9</accession>
<sequence length="129" mass="14291">MAFRGLAEYADGQPFEPKVNYIYGRGVRAGFVPVSPTKVYWFICFNRPDPGPKITDPAALKSEELELVRGWPSDLLAVMRSTPEGTVWDNAAVCAARDGVVIPRLVRLGPFLEHTNFECDLLEPALQSP</sequence>
<dbReference type="PANTHER" id="PTHR45934:SF9">
    <property type="entry name" value="FAD_NAD(P)-BINDING OXIDOREDUCTASE FAMILY PROTEIN"/>
    <property type="match status" value="1"/>
</dbReference>
<evidence type="ECO:0000313" key="4">
    <source>
        <dbReference type="Proteomes" id="UP000604825"/>
    </source>
</evidence>
<keyword evidence="4" id="KW-1185">Reference proteome</keyword>
<dbReference type="OrthoDB" id="655030at2759"/>
<keyword evidence="2" id="KW-0503">Monooxygenase</keyword>
<protein>
    <recommendedName>
        <fullName evidence="5">Zeaxanthin epoxidase</fullName>
    </recommendedName>
</protein>
<evidence type="ECO:0000313" key="3">
    <source>
        <dbReference type="EMBL" id="CAD6340975.1"/>
    </source>
</evidence>
<dbReference type="EMBL" id="CAJGYO010000101">
    <property type="protein sequence ID" value="CAD6340975.1"/>
    <property type="molecule type" value="Genomic_DNA"/>
</dbReference>
<dbReference type="Gene3D" id="3.30.9.30">
    <property type="match status" value="1"/>
</dbReference>
<reference evidence="3" key="1">
    <citation type="submission" date="2020-10" db="EMBL/GenBank/DDBJ databases">
        <authorList>
            <person name="Han B."/>
            <person name="Lu T."/>
            <person name="Zhao Q."/>
            <person name="Huang X."/>
            <person name="Zhao Y."/>
        </authorList>
    </citation>
    <scope>NUCLEOTIDE SEQUENCE</scope>
</reference>
<dbReference type="Proteomes" id="UP000604825">
    <property type="component" value="Unassembled WGS sequence"/>
</dbReference>
<dbReference type="GO" id="GO:0004497">
    <property type="term" value="F:monooxygenase activity"/>
    <property type="evidence" value="ECO:0007669"/>
    <property type="project" value="UniProtKB-KW"/>
</dbReference>
<comment type="caution">
    <text evidence="3">The sequence shown here is derived from an EMBL/GenBank/DDBJ whole genome shotgun (WGS) entry which is preliminary data.</text>
</comment>
<name>A0A811SFL9_9POAL</name>
<keyword evidence="1" id="KW-0560">Oxidoreductase</keyword>
<proteinExistence type="predicted"/>
<organism evidence="3 4">
    <name type="scientific">Miscanthus lutarioriparius</name>
    <dbReference type="NCBI Taxonomy" id="422564"/>
    <lineage>
        <taxon>Eukaryota</taxon>
        <taxon>Viridiplantae</taxon>
        <taxon>Streptophyta</taxon>
        <taxon>Embryophyta</taxon>
        <taxon>Tracheophyta</taxon>
        <taxon>Spermatophyta</taxon>
        <taxon>Magnoliopsida</taxon>
        <taxon>Liliopsida</taxon>
        <taxon>Poales</taxon>
        <taxon>Poaceae</taxon>
        <taxon>PACMAD clade</taxon>
        <taxon>Panicoideae</taxon>
        <taxon>Andropogonodae</taxon>
        <taxon>Andropogoneae</taxon>
        <taxon>Saccharinae</taxon>
        <taxon>Miscanthus</taxon>
    </lineage>
</organism>
<evidence type="ECO:0008006" key="5">
    <source>
        <dbReference type="Google" id="ProtNLM"/>
    </source>
</evidence>
<evidence type="ECO:0000256" key="1">
    <source>
        <dbReference type="ARBA" id="ARBA00023002"/>
    </source>
</evidence>
<gene>
    <name evidence="3" type="ORF">NCGR_LOCUS65073</name>
</gene>